<proteinExistence type="predicted"/>
<evidence type="ECO:0000313" key="1">
    <source>
        <dbReference type="EMBL" id="AGP79875.1"/>
    </source>
</evidence>
<protein>
    <submittedName>
        <fullName evidence="1">Uncharacterized protein</fullName>
    </submittedName>
</protein>
<dbReference type="BioCyc" id="AMAC1300253:G12YX-3522-MONOMER"/>
<dbReference type="KEGG" id="amh:I633_22261"/>
<gene>
    <name evidence="1" type="ORF">I633_22261</name>
</gene>
<reference evidence="1 2" key="1">
    <citation type="journal article" date="2013" name="Genome Biol. Evol.">
        <title>Genomic Diversity of "Deep Ecotype" Alteromonas macleodii Isolates: Evidence for Pan-Mediterranean Clonal Frames.</title>
        <authorList>
            <person name="Lopez-Perez M."/>
            <person name="Gonzaga A."/>
            <person name="Rodriguez-Valera F."/>
        </authorList>
    </citation>
    <scope>NUCLEOTIDE SEQUENCE [LARGE SCALE GENOMIC DNA]</scope>
    <source>
        <strain evidence="2">'English Channel 615'</strain>
        <plasmid evidence="2">Plasmid</plasmid>
    </source>
</reference>
<geneLocation type="plasmid" evidence="1">
    <name>unnamed</name>
</geneLocation>
<dbReference type="EMBL" id="CP004847">
    <property type="protein sequence ID" value="AGP79875.1"/>
    <property type="molecule type" value="Genomic_DNA"/>
</dbReference>
<name>S5AIZ9_9ALTE</name>
<dbReference type="HOGENOM" id="CLU_1591149_0_0_6"/>
<evidence type="ECO:0000313" key="2">
    <source>
        <dbReference type="Proteomes" id="UP000014909"/>
    </source>
</evidence>
<organism evidence="1 2">
    <name type="scientific">Alteromonas mediterranea 615</name>
    <dbReference type="NCBI Taxonomy" id="1300253"/>
    <lineage>
        <taxon>Bacteria</taxon>
        <taxon>Pseudomonadati</taxon>
        <taxon>Pseudomonadota</taxon>
        <taxon>Gammaproteobacteria</taxon>
        <taxon>Alteromonadales</taxon>
        <taxon>Alteromonadaceae</taxon>
        <taxon>Alteromonas/Salinimonas group</taxon>
        <taxon>Alteromonas</taxon>
    </lineage>
</organism>
<dbReference type="Proteomes" id="UP000014909">
    <property type="component" value="Plasmid unnamed"/>
</dbReference>
<accession>S5AIZ9</accession>
<keyword evidence="1" id="KW-0614">Plasmid</keyword>
<dbReference type="AlphaFoldDB" id="S5AIZ9"/>
<dbReference type="PATRIC" id="fig|1300253.3.peg.4639"/>
<sequence length="167" mass="19219">MGGHFEVWEENDTVFAATLDEVDASGNRVRLLLKDGEIIRRDTFANREACTTKAYRSGKVELGLGTLVRNADESYAFEYAPVKPSPFPQSSFQVEVYQCSKDKNRYWAVRANGEYSFSMSPRSWYHLVAYKLSGPKSVYARVDEKKKDGFKFIGYRVYDHETRTIKI</sequence>